<evidence type="ECO:0000313" key="1">
    <source>
        <dbReference type="EMBL" id="UWU17443.1"/>
    </source>
</evidence>
<sequence length="44" mass="4589">MTDLNDSGHNSLAQALDVARRSVVGSFAISLAHDGQDSGMFIAL</sequence>
<keyword evidence="2" id="KW-1185">Reference proteome</keyword>
<geneLocation type="plasmid" evidence="1 2">
    <name>pWSM1592_1</name>
</geneLocation>
<organism evidence="1 2">
    <name type="scientific">Rhizobium sullae</name>
    <name type="common">Rhizobium hedysari</name>
    <dbReference type="NCBI Taxonomy" id="50338"/>
    <lineage>
        <taxon>Bacteria</taxon>
        <taxon>Pseudomonadati</taxon>
        <taxon>Pseudomonadota</taxon>
        <taxon>Alphaproteobacteria</taxon>
        <taxon>Hyphomicrobiales</taxon>
        <taxon>Rhizobiaceae</taxon>
        <taxon>Rhizobium/Agrobacterium group</taxon>
        <taxon>Rhizobium</taxon>
    </lineage>
</organism>
<gene>
    <name evidence="1" type="ORF">N2599_32385</name>
</gene>
<dbReference type="RefSeq" id="WP_260308511.1">
    <property type="nucleotide sequence ID" value="NZ_CP104144.1"/>
</dbReference>
<protein>
    <submittedName>
        <fullName evidence="1">Uncharacterized protein</fullName>
    </submittedName>
</protein>
<dbReference type="EMBL" id="CP104144">
    <property type="protein sequence ID" value="UWU17443.1"/>
    <property type="molecule type" value="Genomic_DNA"/>
</dbReference>
<reference evidence="1" key="1">
    <citation type="submission" date="2022-09" db="EMBL/GenBank/DDBJ databases">
        <title>Australian commercial rhizobial inoculants.</title>
        <authorList>
            <person name="Kohlmeier M.G."/>
            <person name="O'Hara G.W."/>
            <person name="Colombi E."/>
            <person name="Ramsay J.P."/>
            <person name="Terpolilli J."/>
        </authorList>
    </citation>
    <scope>NUCLEOTIDE SEQUENCE</scope>
    <source>
        <strain evidence="1">WSM1592</strain>
        <plasmid evidence="1">pWSM1592_1</plasmid>
    </source>
</reference>
<evidence type="ECO:0000313" key="2">
    <source>
        <dbReference type="Proteomes" id="UP001060123"/>
    </source>
</evidence>
<keyword evidence="1" id="KW-0614">Plasmid</keyword>
<proteinExistence type="predicted"/>
<dbReference type="Proteomes" id="UP001060123">
    <property type="component" value="Plasmid pWSM1592_1"/>
</dbReference>
<name>A0ABY5XSK9_RHISU</name>
<accession>A0ABY5XSK9</accession>